<dbReference type="CDD" id="cd16667">
    <property type="entry name" value="RING-H2_RNF126-like"/>
    <property type="match status" value="1"/>
</dbReference>
<evidence type="ECO:0000256" key="4">
    <source>
        <dbReference type="ARBA" id="ARBA00022679"/>
    </source>
</evidence>
<dbReference type="GO" id="GO:0005385">
    <property type="term" value="F:zinc ion transmembrane transporter activity"/>
    <property type="evidence" value="ECO:0007669"/>
    <property type="project" value="TreeGrafter"/>
</dbReference>
<evidence type="ECO:0000313" key="17">
    <source>
        <dbReference type="Proteomes" id="UP000298416"/>
    </source>
</evidence>
<organism evidence="16">
    <name type="scientific">Salvia splendens</name>
    <name type="common">Scarlet sage</name>
    <dbReference type="NCBI Taxonomy" id="180675"/>
    <lineage>
        <taxon>Eukaryota</taxon>
        <taxon>Viridiplantae</taxon>
        <taxon>Streptophyta</taxon>
        <taxon>Embryophyta</taxon>
        <taxon>Tracheophyta</taxon>
        <taxon>Spermatophyta</taxon>
        <taxon>Magnoliopsida</taxon>
        <taxon>eudicotyledons</taxon>
        <taxon>Gunneridae</taxon>
        <taxon>Pentapetalae</taxon>
        <taxon>asterids</taxon>
        <taxon>lamiids</taxon>
        <taxon>Lamiales</taxon>
        <taxon>Lamiaceae</taxon>
        <taxon>Nepetoideae</taxon>
        <taxon>Mentheae</taxon>
        <taxon>Salviinae</taxon>
        <taxon>Salvia</taxon>
        <taxon>Salvia subgen. Calosphace</taxon>
        <taxon>core Calosphace</taxon>
    </lineage>
</organism>
<keyword evidence="7 12" id="KW-0863">Zinc-finger</keyword>
<accession>A0A8X8ZTG4</accession>
<dbReference type="InterPro" id="IPR013083">
    <property type="entry name" value="Znf_RING/FYVE/PHD"/>
</dbReference>
<dbReference type="Pfam" id="PF14369">
    <property type="entry name" value="Zn_ribbon_19"/>
    <property type="match status" value="1"/>
</dbReference>
<name>A0A8X8ZTG4_SALSN</name>
<keyword evidence="17" id="KW-1185">Reference proteome</keyword>
<keyword evidence="6" id="KW-0479">Metal-binding</keyword>
<dbReference type="PANTHER" id="PTHR11040">
    <property type="entry name" value="ZINC/IRON TRANSPORTER"/>
    <property type="match status" value="1"/>
</dbReference>
<keyword evidence="11 14" id="KW-0472">Membrane</keyword>
<keyword evidence="10 14" id="KW-1133">Transmembrane helix</keyword>
<feature type="transmembrane region" description="Helical" evidence="14">
    <location>
        <begin position="534"/>
        <end position="553"/>
    </location>
</feature>
<evidence type="ECO:0000256" key="2">
    <source>
        <dbReference type="ARBA" id="ARBA00004141"/>
    </source>
</evidence>
<evidence type="ECO:0000256" key="6">
    <source>
        <dbReference type="ARBA" id="ARBA00022723"/>
    </source>
</evidence>
<dbReference type="PROSITE" id="PS50089">
    <property type="entry name" value="ZF_RING_2"/>
    <property type="match status" value="1"/>
</dbReference>
<feature type="transmembrane region" description="Helical" evidence="14">
    <location>
        <begin position="472"/>
        <end position="490"/>
    </location>
</feature>
<dbReference type="InterPro" id="IPR001841">
    <property type="entry name" value="Znf_RING"/>
</dbReference>
<feature type="transmembrane region" description="Helical" evidence="14">
    <location>
        <begin position="565"/>
        <end position="583"/>
    </location>
</feature>
<comment type="subcellular location">
    <subcellularLocation>
        <location evidence="2">Membrane</location>
        <topology evidence="2">Multi-pass membrane protein</topology>
    </subcellularLocation>
</comment>
<dbReference type="SUPFAM" id="SSF57850">
    <property type="entry name" value="RING/U-box"/>
    <property type="match status" value="1"/>
</dbReference>
<feature type="transmembrane region" description="Helical" evidence="14">
    <location>
        <begin position="502"/>
        <end position="522"/>
    </location>
</feature>
<dbReference type="Proteomes" id="UP000298416">
    <property type="component" value="Unassembled WGS sequence"/>
</dbReference>
<comment type="caution">
    <text evidence="16">The sequence shown here is derived from an EMBL/GenBank/DDBJ whole genome shotgun (WGS) entry which is preliminary data.</text>
</comment>
<keyword evidence="4" id="KW-0808">Transferase</keyword>
<dbReference type="Pfam" id="PF13639">
    <property type="entry name" value="zf-RING_2"/>
    <property type="match status" value="1"/>
</dbReference>
<dbReference type="EMBL" id="PNBA02000008">
    <property type="protein sequence ID" value="KAG6415499.1"/>
    <property type="molecule type" value="Genomic_DNA"/>
</dbReference>
<evidence type="ECO:0000256" key="9">
    <source>
        <dbReference type="ARBA" id="ARBA00022833"/>
    </source>
</evidence>
<sequence length="645" mass="70211">MDSPPPSPSFWCYQCTRIVAVASEEAVVCPHCRGGFIQSVDPTDFSPDHPRRFASPRRPRRRNAASFNPLIVLRNASDSSDSPAAEGRRSYDLYYDDGSGTGIRPLPSSMSESLLGSGFEVMLDRLSQIGFSLWARPENPPASKHAVASLPEVQIQACHVEAEAHCAVCTDPFVLGSGAREMPCKHIYHADCIFPWLDLHNSCPVCRHELPVDEPDGVSGQSGAVGLSIWRLPGGGFAVGRFVGGGEGEMPAVYSEVEGSLSLTAGAPRGIEWGPWVRRRRGGVFRRFLGNLGSIFRRGRSGSANGAPLRRTVSLRDSEPGSGESVFRRPRQRQGGSARKRAGSGEDLVSDNHVRDHIRRGVSPYVYRWNESFLLLGTQFAGRVFLGTALMHFLTDSTSTFEELTDKEYPFSFMLASAGYLITMLAHCAVSHVVSGIQKETRVDVEGASKEEEEVGHHPVFMKTTSVGDTTLLILALCFHSIFEGIAVGVADRKADAWRNLWTISLHKIFAAVAMGIALPVLRMIPKRPFVATVAYSFAFAISSPVGVGIGIALDATSQGPGADWTYAISMGVACGLFVYVAINHLIAKGFKPQNKCYFDTPFFKFLAVLLGVALISCNDMGLVIFLSNLCVHFYCQHIMSKISL</sequence>
<proteinExistence type="predicted"/>
<evidence type="ECO:0000256" key="1">
    <source>
        <dbReference type="ARBA" id="ARBA00000900"/>
    </source>
</evidence>
<feature type="compositionally biased region" description="Basic residues" evidence="13">
    <location>
        <begin position="328"/>
        <end position="342"/>
    </location>
</feature>
<evidence type="ECO:0000256" key="7">
    <source>
        <dbReference type="ARBA" id="ARBA00022771"/>
    </source>
</evidence>
<feature type="transmembrane region" description="Helical" evidence="14">
    <location>
        <begin position="413"/>
        <end position="434"/>
    </location>
</feature>
<feature type="domain" description="RING-type" evidence="15">
    <location>
        <begin position="166"/>
        <end position="207"/>
    </location>
</feature>
<dbReference type="GO" id="GO:0016020">
    <property type="term" value="C:membrane"/>
    <property type="evidence" value="ECO:0007669"/>
    <property type="project" value="UniProtKB-SubCell"/>
</dbReference>
<evidence type="ECO:0000256" key="13">
    <source>
        <dbReference type="SAM" id="MobiDB-lite"/>
    </source>
</evidence>
<keyword evidence="5 14" id="KW-0812">Transmembrane</keyword>
<gene>
    <name evidence="16" type="ORF">SASPL_122911</name>
</gene>
<dbReference type="InterPro" id="IPR039525">
    <property type="entry name" value="RNF126-like_zinc-ribbon"/>
</dbReference>
<evidence type="ECO:0000256" key="8">
    <source>
        <dbReference type="ARBA" id="ARBA00022786"/>
    </source>
</evidence>
<dbReference type="PANTHER" id="PTHR11040:SF140">
    <property type="entry name" value="ZRT (ZRT), IRT- (IRT-) LIKE PROTEIN TRANSPORTER"/>
    <property type="match status" value="1"/>
</dbReference>
<evidence type="ECO:0000256" key="5">
    <source>
        <dbReference type="ARBA" id="ARBA00022692"/>
    </source>
</evidence>
<dbReference type="AlphaFoldDB" id="A0A8X8ZTG4"/>
<dbReference type="InterPro" id="IPR010543">
    <property type="entry name" value="DUF1117"/>
</dbReference>
<dbReference type="Pfam" id="PF06547">
    <property type="entry name" value="DUF1117"/>
    <property type="match status" value="1"/>
</dbReference>
<evidence type="ECO:0000256" key="10">
    <source>
        <dbReference type="ARBA" id="ARBA00022989"/>
    </source>
</evidence>
<evidence type="ECO:0000256" key="11">
    <source>
        <dbReference type="ARBA" id="ARBA00023136"/>
    </source>
</evidence>
<evidence type="ECO:0000313" key="16">
    <source>
        <dbReference type="EMBL" id="KAG6415499.1"/>
    </source>
</evidence>
<evidence type="ECO:0000256" key="12">
    <source>
        <dbReference type="PROSITE-ProRule" id="PRU00175"/>
    </source>
</evidence>
<dbReference type="Pfam" id="PF02535">
    <property type="entry name" value="Zip"/>
    <property type="match status" value="1"/>
</dbReference>
<dbReference type="InterPro" id="IPR003689">
    <property type="entry name" value="ZIP"/>
</dbReference>
<evidence type="ECO:0000259" key="15">
    <source>
        <dbReference type="PROSITE" id="PS50089"/>
    </source>
</evidence>
<comment type="catalytic activity">
    <reaction evidence="1">
        <text>S-ubiquitinyl-[E2 ubiquitin-conjugating enzyme]-L-cysteine + [acceptor protein]-L-lysine = [E2 ubiquitin-conjugating enzyme]-L-cysteine + N(6)-ubiquitinyl-[acceptor protein]-L-lysine.</text>
        <dbReference type="EC" id="2.3.2.27"/>
    </reaction>
</comment>
<feature type="region of interest" description="Disordered" evidence="13">
    <location>
        <begin position="302"/>
        <end position="348"/>
    </location>
</feature>
<reference evidence="16" key="1">
    <citation type="submission" date="2018-01" db="EMBL/GenBank/DDBJ databases">
        <authorList>
            <person name="Mao J.F."/>
        </authorList>
    </citation>
    <scope>NUCLEOTIDE SEQUENCE</scope>
    <source>
        <strain evidence="16">Huo1</strain>
        <tissue evidence="16">Leaf</tissue>
    </source>
</reference>
<keyword evidence="9" id="KW-0862">Zinc</keyword>
<feature type="region of interest" description="Disordered" evidence="13">
    <location>
        <begin position="41"/>
        <end position="60"/>
    </location>
</feature>
<dbReference type="SMART" id="SM00184">
    <property type="entry name" value="RING"/>
    <property type="match status" value="1"/>
</dbReference>
<keyword evidence="8" id="KW-0833">Ubl conjugation pathway</keyword>
<dbReference type="EC" id="2.3.2.27" evidence="3"/>
<dbReference type="GO" id="GO:0008270">
    <property type="term" value="F:zinc ion binding"/>
    <property type="evidence" value="ECO:0007669"/>
    <property type="project" value="UniProtKB-KW"/>
</dbReference>
<dbReference type="FunFam" id="3.30.40.10:FF:000022">
    <property type="entry name" value="E3 ubiquitin-protein ligase RING1-like"/>
    <property type="match status" value="1"/>
</dbReference>
<evidence type="ECO:0000256" key="14">
    <source>
        <dbReference type="SAM" id="Phobius"/>
    </source>
</evidence>
<evidence type="ECO:0000256" key="3">
    <source>
        <dbReference type="ARBA" id="ARBA00012483"/>
    </source>
</evidence>
<dbReference type="Gene3D" id="3.30.40.10">
    <property type="entry name" value="Zinc/RING finger domain, C3HC4 (zinc finger)"/>
    <property type="match status" value="1"/>
</dbReference>
<feature type="transmembrane region" description="Helical" evidence="14">
    <location>
        <begin position="603"/>
        <end position="627"/>
    </location>
</feature>
<protein>
    <recommendedName>
        <fullName evidence="3">RING-type E3 ubiquitin transferase</fullName>
        <ecNumber evidence="3">2.3.2.27</ecNumber>
    </recommendedName>
</protein>
<dbReference type="GO" id="GO:0061630">
    <property type="term" value="F:ubiquitin protein ligase activity"/>
    <property type="evidence" value="ECO:0007669"/>
    <property type="project" value="UniProtKB-EC"/>
</dbReference>
<reference evidence="16" key="2">
    <citation type="submission" date="2020-08" db="EMBL/GenBank/DDBJ databases">
        <title>Plant Genome Project.</title>
        <authorList>
            <person name="Zhang R.-G."/>
        </authorList>
    </citation>
    <scope>NUCLEOTIDE SEQUENCE</scope>
    <source>
        <strain evidence="16">Huo1</strain>
        <tissue evidence="16">Leaf</tissue>
    </source>
</reference>